<organism evidence="2 3">
    <name type="scientific">Metarhizium guizhouense (strain ARSEF 977)</name>
    <dbReference type="NCBI Taxonomy" id="1276136"/>
    <lineage>
        <taxon>Eukaryota</taxon>
        <taxon>Fungi</taxon>
        <taxon>Dikarya</taxon>
        <taxon>Ascomycota</taxon>
        <taxon>Pezizomycotina</taxon>
        <taxon>Sordariomycetes</taxon>
        <taxon>Hypocreomycetidae</taxon>
        <taxon>Hypocreales</taxon>
        <taxon>Clavicipitaceae</taxon>
        <taxon>Metarhizium</taxon>
    </lineage>
</organism>
<dbReference type="Pfam" id="PF01636">
    <property type="entry name" value="APH"/>
    <property type="match status" value="1"/>
</dbReference>
<evidence type="ECO:0000313" key="2">
    <source>
        <dbReference type="EMBL" id="KID89455.1"/>
    </source>
</evidence>
<proteinExistence type="predicted"/>
<evidence type="ECO:0000313" key="3">
    <source>
        <dbReference type="Proteomes" id="UP000031192"/>
    </source>
</evidence>
<dbReference type="InterPro" id="IPR002575">
    <property type="entry name" value="Aminoglycoside_PTrfase"/>
</dbReference>
<dbReference type="SUPFAM" id="SSF56112">
    <property type="entry name" value="Protein kinase-like (PK-like)"/>
    <property type="match status" value="1"/>
</dbReference>
<gene>
    <name evidence="2" type="ORF">MGU_03502</name>
</gene>
<name>A0A0B4GQB4_METGA</name>
<keyword evidence="3" id="KW-1185">Reference proteome</keyword>
<dbReference type="Gene3D" id="3.90.1200.10">
    <property type="match status" value="1"/>
</dbReference>
<reference evidence="2 3" key="1">
    <citation type="journal article" date="2014" name="Proc. Natl. Acad. Sci. U.S.A.">
        <title>Trajectory and genomic determinants of fungal-pathogen speciation and host adaptation.</title>
        <authorList>
            <person name="Hu X."/>
            <person name="Xiao G."/>
            <person name="Zheng P."/>
            <person name="Shang Y."/>
            <person name="Su Y."/>
            <person name="Zhang X."/>
            <person name="Liu X."/>
            <person name="Zhan S."/>
            <person name="St Leger R.J."/>
            <person name="Wang C."/>
        </authorList>
    </citation>
    <scope>NUCLEOTIDE SEQUENCE [LARGE SCALE GENOMIC DNA]</scope>
    <source>
        <strain evidence="2 3">ARSEF 977</strain>
    </source>
</reference>
<sequence length="348" mass="38962">MSTSQEKLVVYTLDGAINDFFKSHPNVTRQQCHVLTASIVGEPAEPVPIQGSFSYTVTAENDQAKIVQFRSPESTLDTNTLDLARNIHGKLVPSPIYHGRIGHLPSQLHVYIMDKIPGSVYVQAQSDYHVPVGTSLEASLQHANTVADMARFFAQSWNNRQTTTPDIVQATHNDYRQKLQLLSEALPSRFTQNLQKAIGGLELLFTPEYPWVLGHGDLSALNIMTEPSTGHITGIIDWAEAQILPFGMNLWGLENVLGYMDSAGWHYYSNHRALEEHFWQTFRENAMGIGAAEMQRIGMARMTGTFLRYGFRRTRGSDVVDEGSSSCKYLEAFCCSESRAQIIYAEQL</sequence>
<feature type="domain" description="Aminoglycoside phosphotransferase" evidence="1">
    <location>
        <begin position="55"/>
        <end position="252"/>
    </location>
</feature>
<dbReference type="OrthoDB" id="5598852at2759"/>
<protein>
    <submittedName>
        <fullName evidence="2">MUS38-like protein</fullName>
    </submittedName>
</protein>
<comment type="caution">
    <text evidence="2">The sequence shown here is derived from an EMBL/GenBank/DDBJ whole genome shotgun (WGS) entry which is preliminary data.</text>
</comment>
<evidence type="ECO:0000259" key="1">
    <source>
        <dbReference type="Pfam" id="PF01636"/>
    </source>
</evidence>
<dbReference type="PANTHER" id="PTHR21310">
    <property type="entry name" value="AMINOGLYCOSIDE PHOSPHOTRANSFERASE-RELATED-RELATED"/>
    <property type="match status" value="1"/>
</dbReference>
<dbReference type="Proteomes" id="UP000031192">
    <property type="component" value="Unassembled WGS sequence"/>
</dbReference>
<dbReference type="InterPro" id="IPR011009">
    <property type="entry name" value="Kinase-like_dom_sf"/>
</dbReference>
<dbReference type="InterPro" id="IPR051678">
    <property type="entry name" value="AGP_Transferase"/>
</dbReference>
<accession>A0A0B4GQB4</accession>
<dbReference type="PANTHER" id="PTHR21310:SF59">
    <property type="entry name" value="AMINOGLYCOSIDE PHOSPHOTRANSFERASE DOMAIN-CONTAINING PROTEIN"/>
    <property type="match status" value="1"/>
</dbReference>
<dbReference type="HOGENOM" id="CLU_038193_1_0_1"/>
<dbReference type="AlphaFoldDB" id="A0A0B4GQB4"/>
<dbReference type="EMBL" id="AZNH01000008">
    <property type="protein sequence ID" value="KID89455.1"/>
    <property type="molecule type" value="Genomic_DNA"/>
</dbReference>